<feature type="repeat" description="ANK" evidence="3">
    <location>
        <begin position="842"/>
        <end position="874"/>
    </location>
</feature>
<dbReference type="Gene3D" id="3.40.50.300">
    <property type="entry name" value="P-loop containing nucleotide triphosphate hydrolases"/>
    <property type="match status" value="1"/>
</dbReference>
<keyword evidence="1" id="KW-0677">Repeat</keyword>
<gene>
    <name evidence="6" type="ORF">CLO192961_LOCUS208419</name>
</gene>
<dbReference type="PRINTS" id="PR01415">
    <property type="entry name" value="ANKYRIN"/>
</dbReference>
<feature type="repeat" description="ANK" evidence="3">
    <location>
        <begin position="776"/>
        <end position="808"/>
    </location>
</feature>
<feature type="repeat" description="ANK" evidence="3">
    <location>
        <begin position="1106"/>
        <end position="1127"/>
    </location>
</feature>
<reference evidence="6 7" key="1">
    <citation type="submission" date="2019-06" db="EMBL/GenBank/DDBJ databases">
        <authorList>
            <person name="Broberg M."/>
        </authorList>
    </citation>
    <scope>NUCLEOTIDE SEQUENCE [LARGE SCALE GENOMIC DNA]</scope>
</reference>
<dbReference type="Pfam" id="PF14479">
    <property type="entry name" value="HeLo"/>
    <property type="match status" value="1"/>
</dbReference>
<proteinExistence type="predicted"/>
<evidence type="ECO:0000259" key="4">
    <source>
        <dbReference type="Pfam" id="PF14479"/>
    </source>
</evidence>
<evidence type="ECO:0000313" key="6">
    <source>
        <dbReference type="EMBL" id="VUC27307.1"/>
    </source>
</evidence>
<keyword evidence="7" id="KW-1185">Reference proteome</keyword>
<comment type="caution">
    <text evidence="6">The sequence shown here is derived from an EMBL/GenBank/DDBJ whole genome shotgun (WGS) entry which is preliminary data.</text>
</comment>
<dbReference type="Proteomes" id="UP000766486">
    <property type="component" value="Unassembled WGS sequence"/>
</dbReference>
<feature type="repeat" description="ANK" evidence="3">
    <location>
        <begin position="809"/>
        <end position="841"/>
    </location>
</feature>
<evidence type="ECO:0000259" key="5">
    <source>
        <dbReference type="Pfam" id="PF24883"/>
    </source>
</evidence>
<evidence type="ECO:0000313" key="7">
    <source>
        <dbReference type="Proteomes" id="UP000766486"/>
    </source>
</evidence>
<dbReference type="PROSITE" id="PS50088">
    <property type="entry name" value="ANK_REPEAT"/>
    <property type="match status" value="9"/>
</dbReference>
<dbReference type="SUPFAM" id="SSF52540">
    <property type="entry name" value="P-loop containing nucleoside triphosphate hydrolases"/>
    <property type="match status" value="1"/>
</dbReference>
<dbReference type="EMBL" id="CABFNS010000767">
    <property type="protein sequence ID" value="VUC27307.1"/>
    <property type="molecule type" value="Genomic_DNA"/>
</dbReference>
<feature type="domain" description="Prion-inhibition and propagation HeLo" evidence="4">
    <location>
        <begin position="5"/>
        <end position="168"/>
    </location>
</feature>
<feature type="repeat" description="ANK" evidence="3">
    <location>
        <begin position="875"/>
        <end position="897"/>
    </location>
</feature>
<feature type="domain" description="Nephrocystin 3-like N-terminal" evidence="5">
    <location>
        <begin position="244"/>
        <end position="420"/>
    </location>
</feature>
<dbReference type="InterPro" id="IPR038305">
    <property type="entry name" value="HeLo_sf"/>
</dbReference>
<dbReference type="InterPro" id="IPR036770">
    <property type="entry name" value="Ankyrin_rpt-contain_sf"/>
</dbReference>
<dbReference type="Pfam" id="PF13637">
    <property type="entry name" value="Ank_4"/>
    <property type="match status" value="1"/>
</dbReference>
<evidence type="ECO:0000256" key="1">
    <source>
        <dbReference type="ARBA" id="ARBA00022737"/>
    </source>
</evidence>
<organism evidence="6 7">
    <name type="scientific">Bionectria ochroleuca</name>
    <name type="common">Gliocladium roseum</name>
    <dbReference type="NCBI Taxonomy" id="29856"/>
    <lineage>
        <taxon>Eukaryota</taxon>
        <taxon>Fungi</taxon>
        <taxon>Dikarya</taxon>
        <taxon>Ascomycota</taxon>
        <taxon>Pezizomycotina</taxon>
        <taxon>Sordariomycetes</taxon>
        <taxon>Hypocreomycetidae</taxon>
        <taxon>Hypocreales</taxon>
        <taxon>Bionectriaceae</taxon>
        <taxon>Clonostachys</taxon>
    </lineage>
</organism>
<dbReference type="Pfam" id="PF00023">
    <property type="entry name" value="Ank"/>
    <property type="match status" value="2"/>
</dbReference>
<sequence length="1242" mass="138975">MEPAGLAVGVVGLVGLFSTCLDTIKRADAYRDFGSDSQALAARFDADKLRFEQWGRAVGIEKGILQQLHHHALDNQQMRNIIAQLITAVQQVWCDEKDATSQHPSLVNTEGDHKVLRFSIQGRPDRDGMSESKWKKVSWALHGKERRISQVEKLGVLVQKLYDLVPVNADADNSIQPPMVSPSSSLKETSILETEHWISELRRTLERVDEELYADSRRQLFAWIGDEDPGSSLYHDCNDNRVPGTGEWIMERPEFQAWLASEAPSQGPAKTTSQILWVNGPAGFGKTVMCARVAQYLSENLSTPVAHFFLSSNFANREDPYAVIRSWIKQLISQDQNGFAAIQRKRQTRYEQLASREDIIDCFEELVEIIPSCTFILDGLDECTWLGHSQHSQYNSVFGFLKTFIETISQSSSRAMIVSRDEPEIRNALLGSENILCKEYRIKVEDVQLDVASYAKTVVNQRLPNKADEIKELVSQKMAAKCEGQFLWVKMQAPSLRKGMNKLKLQQTVAQTPAGLSKIYERNWNAILTDPSRSKERAISLLRWAAFALRPLTVDEITKAALLRIDRVGIPRDELPDEIDDDFIESEILDQCGPLLEIRKASLDQPAESRTVHIPHFSVKEFLIPILSESSSLHFDSAIQQSYEKQQNTALAICCLQFISLKDVWSLAQGDAGPDVRPAFRDYAALWWYDHLKFGFEDNPKVLEILSRFFLESDDIWNSWRDFYDSAWKTTIGAKDSRTRNSPTGPLWYASNFGLRHIVELLLRKPGISVDAVGAHGSSPLLASIQCRHMATSKLLLNAGANVCTTDYQNWTPIHLASRQGHTELVRDLLDRGADVTKQNVFGWTCLHEAAFFGHPDIVTYLLAAGAEVNITTVDGRAPLYLAAAGGHLEVVKLLLEERPLSSLNLAGEGALFGAATKGHLEILRILLEEGMNPNAREDGWTVLLAALSKSHQETAMLLLDYGADPTISTYDGRTTLHEAASNNCLEITMLLLERELDPNAKSNTGWTPVHLATSYGHIEILNALLDFGGDVSIKMPDEATAFHLACLSGKVELVRLLLKNPKINPEGLDHMHRTGLFWASRCGHAKVVKVLVSDPRVATDHQDRYGLTPLYVAVRNTHVDVVEILLAKCNNFLQWKDRGGRSLMWWAAFMNSPLIIQLLVEHGAPLESIPCQERESMSLRTVDYDPELAWCDVCAVCVPSGAEAYKCRLCYGGSFCMCSECFKTGATCLDDFHTLALYTPI</sequence>
<dbReference type="SMART" id="SM00248">
    <property type="entry name" value="ANK"/>
    <property type="match status" value="13"/>
</dbReference>
<evidence type="ECO:0000256" key="2">
    <source>
        <dbReference type="ARBA" id="ARBA00023043"/>
    </source>
</evidence>
<dbReference type="InterPro" id="IPR027417">
    <property type="entry name" value="P-loop_NTPase"/>
</dbReference>
<dbReference type="InterPro" id="IPR002110">
    <property type="entry name" value="Ankyrin_rpt"/>
</dbReference>
<keyword evidence="2 3" id="KW-0040">ANK repeat</keyword>
<accession>A0ABY6U8C0</accession>
<protein>
    <recommendedName>
        <fullName evidence="8">Prion-inhibition and propagation HeLo domain-containing protein</fullName>
    </recommendedName>
</protein>
<dbReference type="Gene3D" id="1.20.120.1020">
    <property type="entry name" value="Prion-inhibition and propagation, HeLo domain"/>
    <property type="match status" value="1"/>
</dbReference>
<feature type="repeat" description="ANK" evidence="3">
    <location>
        <begin position="1005"/>
        <end position="1037"/>
    </location>
</feature>
<dbReference type="Pfam" id="PF12796">
    <property type="entry name" value="Ank_2"/>
    <property type="match status" value="4"/>
</dbReference>
<dbReference type="InterPro" id="IPR029498">
    <property type="entry name" value="HeLo_dom"/>
</dbReference>
<dbReference type="SUPFAM" id="SSF48403">
    <property type="entry name" value="Ankyrin repeat"/>
    <property type="match status" value="2"/>
</dbReference>
<dbReference type="Pfam" id="PF24883">
    <property type="entry name" value="NPHP3_N"/>
    <property type="match status" value="1"/>
</dbReference>
<name>A0ABY6U8C0_BIOOC</name>
<dbReference type="InterPro" id="IPR056884">
    <property type="entry name" value="NPHP3-like_N"/>
</dbReference>
<dbReference type="PROSITE" id="PS50297">
    <property type="entry name" value="ANK_REP_REGION"/>
    <property type="match status" value="7"/>
</dbReference>
<dbReference type="PANTHER" id="PTHR24198:SF165">
    <property type="entry name" value="ANKYRIN REPEAT-CONTAINING PROTEIN-RELATED"/>
    <property type="match status" value="1"/>
</dbReference>
<feature type="repeat" description="ANK" evidence="3">
    <location>
        <begin position="907"/>
        <end position="939"/>
    </location>
</feature>
<feature type="repeat" description="ANK" evidence="3">
    <location>
        <begin position="939"/>
        <end position="971"/>
    </location>
</feature>
<dbReference type="PANTHER" id="PTHR24198">
    <property type="entry name" value="ANKYRIN REPEAT AND PROTEIN KINASE DOMAIN-CONTAINING PROTEIN"/>
    <property type="match status" value="1"/>
</dbReference>
<feature type="repeat" description="ANK" evidence="3">
    <location>
        <begin position="972"/>
        <end position="1004"/>
    </location>
</feature>
<evidence type="ECO:0000256" key="3">
    <source>
        <dbReference type="PROSITE-ProRule" id="PRU00023"/>
    </source>
</evidence>
<dbReference type="Gene3D" id="1.25.40.20">
    <property type="entry name" value="Ankyrin repeat-containing domain"/>
    <property type="match status" value="6"/>
</dbReference>
<evidence type="ECO:0008006" key="8">
    <source>
        <dbReference type="Google" id="ProtNLM"/>
    </source>
</evidence>